<dbReference type="GO" id="GO:0008168">
    <property type="term" value="F:methyltransferase activity"/>
    <property type="evidence" value="ECO:0007669"/>
    <property type="project" value="UniProtKB-KW"/>
</dbReference>
<dbReference type="SUPFAM" id="SSF53335">
    <property type="entry name" value="S-adenosyl-L-methionine-dependent methyltransferases"/>
    <property type="match status" value="1"/>
</dbReference>
<comment type="caution">
    <text evidence="2">The sequence shown here is derived from an EMBL/GenBank/DDBJ whole genome shotgun (WGS) entry which is preliminary data.</text>
</comment>
<proteinExistence type="predicted"/>
<protein>
    <submittedName>
        <fullName evidence="2">Methyltransferase domain-containing protein</fullName>
    </submittedName>
</protein>
<dbReference type="CDD" id="cd02440">
    <property type="entry name" value="AdoMet_MTases"/>
    <property type="match status" value="1"/>
</dbReference>
<gene>
    <name evidence="2" type="ORF">GR183_20165</name>
</gene>
<organism evidence="2 3">
    <name type="scientific">Stappia sediminis</name>
    <dbReference type="NCBI Taxonomy" id="2692190"/>
    <lineage>
        <taxon>Bacteria</taxon>
        <taxon>Pseudomonadati</taxon>
        <taxon>Pseudomonadota</taxon>
        <taxon>Alphaproteobacteria</taxon>
        <taxon>Hyphomicrobiales</taxon>
        <taxon>Stappiaceae</taxon>
        <taxon>Stappia</taxon>
    </lineage>
</organism>
<sequence>MANIPDDGLKRIHWAVSPAGSEELKARYDLWARHYDADLTEIENYTAPAKAANAAARYLRPDARTLDAACGTGLSGAALHDKGFTNLVGLDFSPAMLEQARRKGIYRELVTGDLSKSLEFPDDAFQAVTIVGESIHLPVECYREFVRIVQPGGYIVYCGSDERAKERGLWKLCETLEREGRLKFVESGEPFRPLPVSEPDLTFVTVVHLVT</sequence>
<dbReference type="Gene3D" id="3.40.50.150">
    <property type="entry name" value="Vaccinia Virus protein VP39"/>
    <property type="match status" value="1"/>
</dbReference>
<keyword evidence="2" id="KW-0808">Transferase</keyword>
<name>A0A7X3S9V2_9HYPH</name>
<dbReference type="Pfam" id="PF13649">
    <property type="entry name" value="Methyltransf_25"/>
    <property type="match status" value="1"/>
</dbReference>
<keyword evidence="2" id="KW-0489">Methyltransferase</keyword>
<dbReference type="InterPro" id="IPR029063">
    <property type="entry name" value="SAM-dependent_MTases_sf"/>
</dbReference>
<evidence type="ECO:0000313" key="3">
    <source>
        <dbReference type="Proteomes" id="UP000433101"/>
    </source>
</evidence>
<accession>A0A7X3S9V2</accession>
<dbReference type="RefSeq" id="WP_160777460.1">
    <property type="nucleotide sequence ID" value="NZ_WUMV01000009.1"/>
</dbReference>
<keyword evidence="3" id="KW-1185">Reference proteome</keyword>
<dbReference type="PANTHER" id="PTHR43591">
    <property type="entry name" value="METHYLTRANSFERASE"/>
    <property type="match status" value="1"/>
</dbReference>
<evidence type="ECO:0000313" key="2">
    <source>
        <dbReference type="EMBL" id="MXN67229.1"/>
    </source>
</evidence>
<dbReference type="AlphaFoldDB" id="A0A7X3S9V2"/>
<reference evidence="2 3" key="1">
    <citation type="submission" date="2019-12" db="EMBL/GenBank/DDBJ databases">
        <authorList>
            <person name="Li M."/>
        </authorList>
    </citation>
    <scope>NUCLEOTIDE SEQUENCE [LARGE SCALE GENOMIC DNA]</scope>
    <source>
        <strain evidence="2 3">GBMRC 2046</strain>
    </source>
</reference>
<dbReference type="GO" id="GO:0032259">
    <property type="term" value="P:methylation"/>
    <property type="evidence" value="ECO:0007669"/>
    <property type="project" value="UniProtKB-KW"/>
</dbReference>
<dbReference type="Proteomes" id="UP000433101">
    <property type="component" value="Unassembled WGS sequence"/>
</dbReference>
<feature type="domain" description="Methyltransferase" evidence="1">
    <location>
        <begin position="66"/>
        <end position="153"/>
    </location>
</feature>
<dbReference type="InterPro" id="IPR041698">
    <property type="entry name" value="Methyltransf_25"/>
</dbReference>
<dbReference type="EMBL" id="WUMV01000009">
    <property type="protein sequence ID" value="MXN67229.1"/>
    <property type="molecule type" value="Genomic_DNA"/>
</dbReference>
<dbReference type="PANTHER" id="PTHR43591:SF101">
    <property type="entry name" value="METHYLTRANSFERASE-LIKE PROTEIN 27"/>
    <property type="match status" value="1"/>
</dbReference>
<evidence type="ECO:0000259" key="1">
    <source>
        <dbReference type="Pfam" id="PF13649"/>
    </source>
</evidence>